<dbReference type="GO" id="GO:0008270">
    <property type="term" value="F:zinc ion binding"/>
    <property type="evidence" value="ECO:0007669"/>
    <property type="project" value="UniProtKB-KW"/>
</dbReference>
<proteinExistence type="predicted"/>
<feature type="domain" description="C2H2-type" evidence="11">
    <location>
        <begin position="364"/>
        <end position="391"/>
    </location>
</feature>
<gene>
    <name evidence="12" type="ORF">KUDE01_027259</name>
</gene>
<evidence type="ECO:0000256" key="9">
    <source>
        <dbReference type="PROSITE-ProRule" id="PRU00042"/>
    </source>
</evidence>
<evidence type="ECO:0000313" key="13">
    <source>
        <dbReference type="Proteomes" id="UP001228049"/>
    </source>
</evidence>
<dbReference type="Gene3D" id="3.30.160.60">
    <property type="entry name" value="Classic Zinc Finger"/>
    <property type="match status" value="3"/>
</dbReference>
<evidence type="ECO:0000256" key="7">
    <source>
        <dbReference type="ARBA" id="ARBA00023155"/>
    </source>
</evidence>
<evidence type="ECO:0000256" key="2">
    <source>
        <dbReference type="ARBA" id="ARBA00022723"/>
    </source>
</evidence>
<keyword evidence="6 12" id="KW-0238">DNA-binding</keyword>
<keyword evidence="5" id="KW-0862">Zinc</keyword>
<evidence type="ECO:0000256" key="10">
    <source>
        <dbReference type="SAM" id="MobiDB-lite"/>
    </source>
</evidence>
<organism evidence="12 13">
    <name type="scientific">Dissostichus eleginoides</name>
    <name type="common">Patagonian toothfish</name>
    <name type="synonym">Dissostichus amissus</name>
    <dbReference type="NCBI Taxonomy" id="100907"/>
    <lineage>
        <taxon>Eukaryota</taxon>
        <taxon>Metazoa</taxon>
        <taxon>Chordata</taxon>
        <taxon>Craniata</taxon>
        <taxon>Vertebrata</taxon>
        <taxon>Euteleostomi</taxon>
        <taxon>Actinopterygii</taxon>
        <taxon>Neopterygii</taxon>
        <taxon>Teleostei</taxon>
        <taxon>Neoteleostei</taxon>
        <taxon>Acanthomorphata</taxon>
        <taxon>Eupercaria</taxon>
        <taxon>Perciformes</taxon>
        <taxon>Notothenioidei</taxon>
        <taxon>Nototheniidae</taxon>
        <taxon>Dissostichus</taxon>
    </lineage>
</organism>
<keyword evidence="7 12" id="KW-0371">Homeobox</keyword>
<dbReference type="InterPro" id="IPR051574">
    <property type="entry name" value="ZnF_E-box_Homeobox"/>
</dbReference>
<dbReference type="InterPro" id="IPR009057">
    <property type="entry name" value="Homeodomain-like_sf"/>
</dbReference>
<reference evidence="12" key="1">
    <citation type="submission" date="2023-04" db="EMBL/GenBank/DDBJ databases">
        <title>Chromosome-level genome of Chaenocephalus aceratus.</title>
        <authorList>
            <person name="Park H."/>
        </authorList>
    </citation>
    <scope>NUCLEOTIDE SEQUENCE</scope>
    <source>
        <strain evidence="12">DE</strain>
        <tissue evidence="12">Muscle</tissue>
    </source>
</reference>
<dbReference type="SUPFAM" id="SSF57667">
    <property type="entry name" value="beta-beta-alpha zinc fingers"/>
    <property type="match status" value="2"/>
</dbReference>
<keyword evidence="4 9" id="KW-0863">Zinc-finger</keyword>
<dbReference type="GO" id="GO:0000981">
    <property type="term" value="F:DNA-binding transcription factor activity, RNA polymerase II-specific"/>
    <property type="evidence" value="ECO:0007669"/>
    <property type="project" value="TreeGrafter"/>
</dbReference>
<dbReference type="SMART" id="SM00355">
    <property type="entry name" value="ZnF_C2H2"/>
    <property type="match status" value="3"/>
</dbReference>
<dbReference type="PROSITE" id="PS00028">
    <property type="entry name" value="ZINC_FINGER_C2H2_1"/>
    <property type="match status" value="2"/>
</dbReference>
<dbReference type="Proteomes" id="UP001228049">
    <property type="component" value="Unassembled WGS sequence"/>
</dbReference>
<evidence type="ECO:0000256" key="5">
    <source>
        <dbReference type="ARBA" id="ARBA00022833"/>
    </source>
</evidence>
<evidence type="ECO:0000259" key="11">
    <source>
        <dbReference type="PROSITE" id="PS50157"/>
    </source>
</evidence>
<dbReference type="InterPro" id="IPR036236">
    <property type="entry name" value="Znf_C2H2_sf"/>
</dbReference>
<dbReference type="AlphaFoldDB" id="A0AAD9B9K6"/>
<protein>
    <submittedName>
        <fullName evidence="12">Zinc finger E-box-binding homeobox 1</fullName>
    </submittedName>
</protein>
<evidence type="ECO:0000256" key="8">
    <source>
        <dbReference type="ARBA" id="ARBA00023242"/>
    </source>
</evidence>
<dbReference type="PROSITE" id="PS50157">
    <property type="entry name" value="ZINC_FINGER_C2H2_2"/>
    <property type="match status" value="3"/>
</dbReference>
<name>A0AAD9B9K6_DISEL</name>
<dbReference type="EMBL" id="JASDAP010000026">
    <property type="protein sequence ID" value="KAK1879136.1"/>
    <property type="molecule type" value="Genomic_DNA"/>
</dbReference>
<evidence type="ECO:0000256" key="1">
    <source>
        <dbReference type="ARBA" id="ARBA00004123"/>
    </source>
</evidence>
<evidence type="ECO:0000256" key="3">
    <source>
        <dbReference type="ARBA" id="ARBA00022737"/>
    </source>
</evidence>
<dbReference type="PANTHER" id="PTHR24391:SF27">
    <property type="entry name" value="ZINC FINGER PROTEIN 1"/>
    <property type="match status" value="1"/>
</dbReference>
<comment type="subcellular location">
    <subcellularLocation>
        <location evidence="1">Nucleus</location>
    </subcellularLocation>
</comment>
<keyword evidence="3" id="KW-0677">Repeat</keyword>
<dbReference type="Gene3D" id="1.10.10.60">
    <property type="entry name" value="Homeodomain-like"/>
    <property type="match status" value="1"/>
</dbReference>
<dbReference type="InterPro" id="IPR013087">
    <property type="entry name" value="Znf_C2H2_type"/>
</dbReference>
<dbReference type="FunFam" id="3.30.160.60:FF:000744">
    <property type="entry name" value="zinc finger E-box-binding homeobox 1"/>
    <property type="match status" value="1"/>
</dbReference>
<keyword evidence="13" id="KW-1185">Reference proteome</keyword>
<dbReference type="GO" id="GO:0000122">
    <property type="term" value="P:negative regulation of transcription by RNA polymerase II"/>
    <property type="evidence" value="ECO:0007669"/>
    <property type="project" value="UniProtKB-ARBA"/>
</dbReference>
<evidence type="ECO:0000313" key="12">
    <source>
        <dbReference type="EMBL" id="KAK1879136.1"/>
    </source>
</evidence>
<evidence type="ECO:0000256" key="4">
    <source>
        <dbReference type="ARBA" id="ARBA00022771"/>
    </source>
</evidence>
<feature type="region of interest" description="Disordered" evidence="10">
    <location>
        <begin position="205"/>
        <end position="256"/>
    </location>
</feature>
<dbReference type="GO" id="GO:0000978">
    <property type="term" value="F:RNA polymerase II cis-regulatory region sequence-specific DNA binding"/>
    <property type="evidence" value="ECO:0007669"/>
    <property type="project" value="TreeGrafter"/>
</dbReference>
<dbReference type="Pfam" id="PF00096">
    <property type="entry name" value="zf-C2H2"/>
    <property type="match status" value="2"/>
</dbReference>
<accession>A0AAD9B9K6</accession>
<dbReference type="PANTHER" id="PTHR24391">
    <property type="entry name" value="HISTONE H4 TRANSCRIPTION FACTOR-RELATED"/>
    <property type="match status" value="1"/>
</dbReference>
<feature type="domain" description="C2H2-type" evidence="11">
    <location>
        <begin position="308"/>
        <end position="335"/>
    </location>
</feature>
<comment type="caution">
    <text evidence="12">The sequence shown here is derived from an EMBL/GenBank/DDBJ whole genome shotgun (WGS) entry which is preliminary data.</text>
</comment>
<sequence length="428" mass="47193">MVMRGNVLRIAQGNRLVKQGIVVQQQIISLPALWISTAPVRSSANKQPAPPVAKILLFFLLSPPLHPTPTKTDKPLTSLFKTHKSVAIMEAIGAKRPKVHSISSCFLCDDCPDNLEALHLLQHYKAANGEAIDSAALDPSFAALLSGAGVVLEEPPVDDLLSLLKTYFASNANPSEKELTKISESVSFPLDVVRKWFAKMNSRKNVGKDVSNNNGHAEEDSSQEISNVASSADAPGSLHKHISSQGTTGPSSSQHEKILRGQTFNPPQIGKHINVITGTQLRSLAVHHKSASCSVKKRKKRRLENDLYPCDLCYKVFKEVSSLLRHKYEHTGKRPFECKVCEKAFKHQHHLIEHARLHSGEKPFQCDKCGKRFSHSGSYSQHNSSRNSSRCAKIRPDSEPVRVLAEGHSSDLHGPQFDTWTTTPTGLR</sequence>
<feature type="compositionally biased region" description="Polar residues" evidence="10">
    <location>
        <begin position="418"/>
        <end position="428"/>
    </location>
</feature>
<dbReference type="SUPFAM" id="SSF46689">
    <property type="entry name" value="Homeodomain-like"/>
    <property type="match status" value="1"/>
</dbReference>
<dbReference type="FunFam" id="3.30.160.60:FF:000145">
    <property type="entry name" value="Zinc finger protein 574"/>
    <property type="match status" value="1"/>
</dbReference>
<feature type="compositionally biased region" description="Low complexity" evidence="10">
    <location>
        <begin position="243"/>
        <end position="253"/>
    </location>
</feature>
<evidence type="ECO:0000256" key="6">
    <source>
        <dbReference type="ARBA" id="ARBA00023125"/>
    </source>
</evidence>
<dbReference type="FunFam" id="3.30.160.60:FF:000013">
    <property type="entry name" value="Putative zinc finger E-box-binding homeobox 2"/>
    <property type="match status" value="1"/>
</dbReference>
<keyword evidence="2" id="KW-0479">Metal-binding</keyword>
<dbReference type="GO" id="GO:0005634">
    <property type="term" value="C:nucleus"/>
    <property type="evidence" value="ECO:0007669"/>
    <property type="project" value="UniProtKB-SubCell"/>
</dbReference>
<keyword evidence="8" id="KW-0539">Nucleus</keyword>
<feature type="domain" description="C2H2-type" evidence="11">
    <location>
        <begin position="336"/>
        <end position="363"/>
    </location>
</feature>
<feature type="region of interest" description="Disordered" evidence="10">
    <location>
        <begin position="407"/>
        <end position="428"/>
    </location>
</feature>